<feature type="domain" description="Organic solvent tolerance-like N-terminal" evidence="1">
    <location>
        <begin position="35"/>
        <end position="151"/>
    </location>
</feature>
<protein>
    <recommendedName>
        <fullName evidence="1">Organic solvent tolerance-like N-terminal domain-containing protein</fullName>
    </recommendedName>
</protein>
<gene>
    <name evidence="2" type="ordered locus">LFE_1493</name>
</gene>
<reference evidence="3" key="2">
    <citation type="submission" date="2012-03" db="EMBL/GenBank/DDBJ databases">
        <title>The complete genome sequence of the pioneer microbe on fresh volcanic deposit, Leptospirillum ferrooxidans strain C2-3.</title>
        <authorList>
            <person name="Fujimura R."/>
            <person name="Sato Y."/>
            <person name="Nishizawa T."/>
            <person name="Nanba K."/>
            <person name="Oshima K."/>
            <person name="Hattori M."/>
            <person name="Kamijo T."/>
            <person name="Ohta H."/>
        </authorList>
    </citation>
    <scope>NUCLEOTIDE SEQUENCE [LARGE SCALE GENOMIC DNA]</scope>
    <source>
        <strain evidence="3">C2-3</strain>
    </source>
</reference>
<proteinExistence type="predicted"/>
<dbReference type="KEGG" id="lfc:LFE_1493"/>
<dbReference type="STRING" id="1162668.LFE_1493"/>
<organism evidence="2 3">
    <name type="scientific">Leptospirillum ferrooxidans (strain C2-3)</name>
    <dbReference type="NCBI Taxonomy" id="1162668"/>
    <lineage>
        <taxon>Bacteria</taxon>
        <taxon>Pseudomonadati</taxon>
        <taxon>Nitrospirota</taxon>
        <taxon>Nitrospiria</taxon>
        <taxon>Nitrospirales</taxon>
        <taxon>Nitrospiraceae</taxon>
        <taxon>Leptospirillum</taxon>
    </lineage>
</organism>
<accession>I0IPH6</accession>
<dbReference type="EMBL" id="AP012342">
    <property type="protein sequence ID" value="BAM07175.1"/>
    <property type="molecule type" value="Genomic_DNA"/>
</dbReference>
<dbReference type="InterPro" id="IPR005653">
    <property type="entry name" value="OstA-like_N"/>
</dbReference>
<dbReference type="Proteomes" id="UP000007382">
    <property type="component" value="Chromosome"/>
</dbReference>
<evidence type="ECO:0000313" key="3">
    <source>
        <dbReference type="Proteomes" id="UP000007382"/>
    </source>
</evidence>
<reference evidence="2 3" key="1">
    <citation type="journal article" date="2012" name="J. Bacteriol.">
        <title>Complete Genome Sequence of Leptospirillum ferrooxidans Strain C2-3, Isolated from a Fresh Volcanic Ash Deposit on the Island of Miyake, Japan.</title>
        <authorList>
            <person name="Fujimura R."/>
            <person name="Sato Y."/>
            <person name="Nishizawa T."/>
            <person name="Oshima K."/>
            <person name="Kim S.-W."/>
            <person name="Hattori M."/>
            <person name="Kamijo T."/>
            <person name="Ohta H."/>
        </authorList>
    </citation>
    <scope>NUCLEOTIDE SEQUENCE [LARGE SCALE GENOMIC DNA]</scope>
    <source>
        <strain evidence="2 3">C2-3</strain>
    </source>
</reference>
<dbReference type="HOGENOM" id="CLU_1459621_0_0_0"/>
<dbReference type="PATRIC" id="fig|1162668.3.peg.1766"/>
<dbReference type="Gene3D" id="2.60.450.10">
    <property type="entry name" value="Lipopolysaccharide (LPS) transport protein A like domain"/>
    <property type="match status" value="1"/>
</dbReference>
<dbReference type="eggNOG" id="COG1934">
    <property type="taxonomic scope" value="Bacteria"/>
</dbReference>
<keyword evidence="3" id="KW-1185">Reference proteome</keyword>
<name>I0IPH6_LEPFC</name>
<dbReference type="RefSeq" id="WP_014449662.1">
    <property type="nucleotide sequence ID" value="NC_017094.1"/>
</dbReference>
<dbReference type="Pfam" id="PF03968">
    <property type="entry name" value="LptD_N"/>
    <property type="match status" value="1"/>
</dbReference>
<sequence length="185" mass="20205">MGFFIWCSFFPQISNAASGASPDTHGEEPPVVTIIKSDHMLAENIENKIHFSGHVHLVKGHLKLTADTLDVFFVPPGKGGTLMENMQGKSGTQKVQTMVARGHVVILKDLRQAFAGKAVYIESSHLFVLTELPVVIENGDRISGERITFFTRINKSLVQGHGLMLLNGKGTKKKSDVSSPGKREP</sequence>
<dbReference type="AlphaFoldDB" id="I0IPH6"/>
<evidence type="ECO:0000313" key="2">
    <source>
        <dbReference type="EMBL" id="BAM07175.1"/>
    </source>
</evidence>
<evidence type="ECO:0000259" key="1">
    <source>
        <dbReference type="Pfam" id="PF03968"/>
    </source>
</evidence>